<dbReference type="PANTHER" id="PTHR33886:SF8">
    <property type="entry name" value="UNSATURATED RHAMNOGALACTURONAN HYDROLASE (EUROFUNG)"/>
    <property type="match status" value="1"/>
</dbReference>
<dbReference type="GO" id="GO:0016787">
    <property type="term" value="F:hydrolase activity"/>
    <property type="evidence" value="ECO:0007669"/>
    <property type="project" value="UniProtKB-KW"/>
</dbReference>
<dbReference type="InterPro" id="IPR008928">
    <property type="entry name" value="6-hairpin_glycosidase_sf"/>
</dbReference>
<organism evidence="2 3">
    <name type="scientific">Paenibacillus faecis</name>
    <dbReference type="NCBI Taxonomy" id="862114"/>
    <lineage>
        <taxon>Bacteria</taxon>
        <taxon>Bacillati</taxon>
        <taxon>Bacillota</taxon>
        <taxon>Bacilli</taxon>
        <taxon>Bacillales</taxon>
        <taxon>Paenibacillaceae</taxon>
        <taxon>Paenibacillus</taxon>
    </lineage>
</organism>
<dbReference type="InterPro" id="IPR012341">
    <property type="entry name" value="6hp_glycosidase-like_sf"/>
</dbReference>
<name>A0A5D0CKB9_9BACL</name>
<dbReference type="PANTHER" id="PTHR33886">
    <property type="entry name" value="UNSATURATED RHAMNOGALACTURONAN HYDROLASE (EUROFUNG)"/>
    <property type="match status" value="1"/>
</dbReference>
<keyword evidence="3" id="KW-1185">Reference proteome</keyword>
<dbReference type="Gene3D" id="1.50.10.10">
    <property type="match status" value="1"/>
</dbReference>
<dbReference type="OrthoDB" id="9812931at2"/>
<dbReference type="GO" id="GO:0005975">
    <property type="term" value="P:carbohydrate metabolic process"/>
    <property type="evidence" value="ECO:0007669"/>
    <property type="project" value="InterPro"/>
</dbReference>
<dbReference type="InterPro" id="IPR010905">
    <property type="entry name" value="Glyco_hydro_88"/>
</dbReference>
<dbReference type="AlphaFoldDB" id="A0A5D0CKB9"/>
<comment type="caution">
    <text evidence="2">The sequence shown here is derived from an EMBL/GenBank/DDBJ whole genome shotgun (WGS) entry which is preliminary data.</text>
</comment>
<gene>
    <name evidence="2" type="ORF">FRY98_25575</name>
</gene>
<protein>
    <submittedName>
        <fullName evidence="2">Glycosyl hydrolase</fullName>
    </submittedName>
</protein>
<dbReference type="EMBL" id="VSDO01000006">
    <property type="protein sequence ID" value="TYA09980.1"/>
    <property type="molecule type" value="Genomic_DNA"/>
</dbReference>
<accession>A0A5D0CKB9</accession>
<keyword evidence="1 2" id="KW-0378">Hydrolase</keyword>
<evidence type="ECO:0000313" key="3">
    <source>
        <dbReference type="Proteomes" id="UP000325218"/>
    </source>
</evidence>
<sequence>MQEKAGGMGGVKLATSIEPVYRYMMHSHEEEWGDHPWRDWAMNIHRWDWNPGVAILAAMEYFKVTDRREVLNEIVCWVNQNEPPFHGGSMVINSVAPFAVYPDLFRVTADESYKQTAMKIADWLIERAPRTKESAFEHTVTESEAFREQVWADTVFMAVVFLARSARLFRDEHYAQEAASQLLVHYRLLQDVETNLFFHGYNCSLKSHMSAARWTRANAWMALGTPMIYREIQGLCEVPQEIGTRYREMMQAIRAVQRDDGLWPTVLDRPDYVPETSGSAGIACGIIHGISQGLLDDSFRECALNAAEGVSAQIGADGRVSGVSGGTPVLASVDDYNRVPVFPTLYGQGLVLMLLTTLHDERTRS</sequence>
<dbReference type="Proteomes" id="UP000325218">
    <property type="component" value="Unassembled WGS sequence"/>
</dbReference>
<reference evidence="2 3" key="1">
    <citation type="submission" date="2019-08" db="EMBL/GenBank/DDBJ databases">
        <title>Genome sequencing of Paenibacillus faecis DSM 23593(T).</title>
        <authorList>
            <person name="Kook J.-K."/>
            <person name="Park S.-N."/>
            <person name="Lim Y.K."/>
        </authorList>
    </citation>
    <scope>NUCLEOTIDE SEQUENCE [LARGE SCALE GENOMIC DNA]</scope>
    <source>
        <strain evidence="2 3">DSM 23593</strain>
    </source>
</reference>
<dbReference type="Pfam" id="PF07470">
    <property type="entry name" value="Glyco_hydro_88"/>
    <property type="match status" value="1"/>
</dbReference>
<dbReference type="SUPFAM" id="SSF48208">
    <property type="entry name" value="Six-hairpin glycosidases"/>
    <property type="match status" value="1"/>
</dbReference>
<evidence type="ECO:0000256" key="1">
    <source>
        <dbReference type="ARBA" id="ARBA00022801"/>
    </source>
</evidence>
<dbReference type="InterPro" id="IPR052043">
    <property type="entry name" value="PolySaccharide_Degr_Enz"/>
</dbReference>
<proteinExistence type="predicted"/>
<evidence type="ECO:0000313" key="2">
    <source>
        <dbReference type="EMBL" id="TYA09980.1"/>
    </source>
</evidence>